<dbReference type="Proteomes" id="UP000292003">
    <property type="component" value="Unassembled WGS sequence"/>
</dbReference>
<evidence type="ECO:0000313" key="4">
    <source>
        <dbReference type="Proteomes" id="UP000292003"/>
    </source>
</evidence>
<name>A0A4Q7J345_9PSEU</name>
<evidence type="ECO:0000256" key="2">
    <source>
        <dbReference type="SAM" id="SignalP"/>
    </source>
</evidence>
<protein>
    <recommendedName>
        <fullName evidence="5">Lipoprotein</fullName>
    </recommendedName>
</protein>
<feature type="signal peptide" evidence="2">
    <location>
        <begin position="1"/>
        <end position="24"/>
    </location>
</feature>
<feature type="compositionally biased region" description="Polar residues" evidence="1">
    <location>
        <begin position="35"/>
        <end position="61"/>
    </location>
</feature>
<dbReference type="EMBL" id="SFCC01000015">
    <property type="protein sequence ID" value="RZQ60743.1"/>
    <property type="molecule type" value="Genomic_DNA"/>
</dbReference>
<feature type="region of interest" description="Disordered" evidence="1">
    <location>
        <begin position="34"/>
        <end position="64"/>
    </location>
</feature>
<evidence type="ECO:0000313" key="3">
    <source>
        <dbReference type="EMBL" id="RZQ60743.1"/>
    </source>
</evidence>
<keyword evidence="4" id="KW-1185">Reference proteome</keyword>
<dbReference type="OrthoDB" id="3642127at2"/>
<dbReference type="RefSeq" id="WP_130478316.1">
    <property type="nucleotide sequence ID" value="NZ_SFCC01000015.1"/>
</dbReference>
<organism evidence="3 4">
    <name type="scientific">Amycolatopsis suaedae</name>
    <dbReference type="NCBI Taxonomy" id="2510978"/>
    <lineage>
        <taxon>Bacteria</taxon>
        <taxon>Bacillati</taxon>
        <taxon>Actinomycetota</taxon>
        <taxon>Actinomycetes</taxon>
        <taxon>Pseudonocardiales</taxon>
        <taxon>Pseudonocardiaceae</taxon>
        <taxon>Amycolatopsis</taxon>
    </lineage>
</organism>
<gene>
    <name evidence="3" type="ORF">EWH70_26905</name>
</gene>
<comment type="caution">
    <text evidence="3">The sequence shown here is derived from an EMBL/GenBank/DDBJ whole genome shotgun (WGS) entry which is preliminary data.</text>
</comment>
<feature type="chain" id="PRO_5039708177" description="Lipoprotein" evidence="2">
    <location>
        <begin position="25"/>
        <end position="172"/>
    </location>
</feature>
<accession>A0A4Q7J345</accession>
<reference evidence="3 4" key="1">
    <citation type="submission" date="2019-02" db="EMBL/GenBank/DDBJ databases">
        <title>Draft genome sequence of Amycolatopsis sp. 8-3EHSu isolated from roots of Suaeda maritima.</title>
        <authorList>
            <person name="Duangmal K."/>
            <person name="Chantavorakit T."/>
        </authorList>
    </citation>
    <scope>NUCLEOTIDE SEQUENCE [LARGE SCALE GENOMIC DNA]</scope>
    <source>
        <strain evidence="3 4">8-3EHSu</strain>
    </source>
</reference>
<dbReference type="AlphaFoldDB" id="A0A4Q7J345"/>
<evidence type="ECO:0000256" key="1">
    <source>
        <dbReference type="SAM" id="MobiDB-lite"/>
    </source>
</evidence>
<sequence length="172" mass="18139">MLLRRLAACAAVALLLAGCGSRLVSGTAVPATAVPTMSSPAATPTAKSRTNAPRSTGQQKTAPAALESMSISLQSNLNYKNIQGLLISVCESGRSGGAEQDLVGMFPALDPSHPEHRIKVHFEPPEMRAAKDEGYYLLFTGGYPTQPGRTIKVGFKAYVDNGDANWCGTVKF</sequence>
<keyword evidence="2" id="KW-0732">Signal</keyword>
<proteinExistence type="predicted"/>
<dbReference type="PROSITE" id="PS51257">
    <property type="entry name" value="PROKAR_LIPOPROTEIN"/>
    <property type="match status" value="1"/>
</dbReference>
<evidence type="ECO:0008006" key="5">
    <source>
        <dbReference type="Google" id="ProtNLM"/>
    </source>
</evidence>